<protein>
    <submittedName>
        <fullName evidence="7">Antiterminator Q family protein</fullName>
    </submittedName>
    <submittedName>
        <fullName evidence="6">Phage antitermination protein Q</fullName>
    </submittedName>
</protein>
<evidence type="ECO:0000256" key="4">
    <source>
        <dbReference type="ARBA" id="ARBA00023163"/>
    </source>
</evidence>
<comment type="similarity">
    <text evidence="1">Belongs to the phage antitermination Q type 1 family.</text>
</comment>
<dbReference type="KEGG" id="ans:ArsFIN_13440"/>
<keyword evidence="4" id="KW-0804">Transcription</keyword>
<dbReference type="GO" id="GO:0003677">
    <property type="term" value="F:DNA binding"/>
    <property type="evidence" value="ECO:0007669"/>
    <property type="project" value="UniProtKB-KW"/>
</dbReference>
<dbReference type="EMBL" id="CP123523">
    <property type="protein sequence ID" value="WGM06844.1"/>
    <property type="molecule type" value="Genomic_DNA"/>
</dbReference>
<evidence type="ECO:0000313" key="5">
    <source>
        <dbReference type="EMBL" id="QBY42784.1"/>
    </source>
</evidence>
<dbReference type="KEGG" id="ans:ArsFIN_22950"/>
<reference evidence="6 8" key="1">
    <citation type="submission" date="2019-03" db="EMBL/GenBank/DDBJ databases">
        <title>Long-read sequencing reveals hyperdense prophage content in a complex bacterial symbiont genome.</title>
        <authorList>
            <person name="Frost C.L."/>
            <person name="Siozios S."/>
            <person name="Nadal-Jimenez P."/>
            <person name="Brockhurst M.A."/>
            <person name="King K.C."/>
            <person name="Darby A.C."/>
            <person name="Hurst G.D.D."/>
        </authorList>
    </citation>
    <scope>NUCLEOTIDE SEQUENCE [LARGE SCALE GENOMIC DNA]</scope>
    <source>
        <strain evidence="6 8">FIN</strain>
    </source>
</reference>
<dbReference type="GO" id="GO:0060567">
    <property type="term" value="P:negative regulation of termination of DNA-templated transcription"/>
    <property type="evidence" value="ECO:0007669"/>
    <property type="project" value="InterPro"/>
</dbReference>
<evidence type="ECO:0000313" key="7">
    <source>
        <dbReference type="EMBL" id="WGM06844.1"/>
    </source>
</evidence>
<dbReference type="Pfam" id="PF06530">
    <property type="entry name" value="Phage_antitermQ"/>
    <property type="match status" value="1"/>
</dbReference>
<dbReference type="RefSeq" id="WP_210409071.1">
    <property type="nucleotide sequence ID" value="NZ_CP038613.1"/>
</dbReference>
<dbReference type="EMBL" id="CP038613">
    <property type="protein sequence ID" value="QBY42784.1"/>
    <property type="molecule type" value="Genomic_DNA"/>
</dbReference>
<dbReference type="Proteomes" id="UP000295134">
    <property type="component" value="Chromosome"/>
</dbReference>
<name>A0A4P7KU52_9GAMM</name>
<dbReference type="GeneID" id="96877359"/>
<sequence>MSRDIEKILLHWGGWCAGNPYASVSWLSVASGFSRLMPFTGANRLSCSDADGLVIDVCVSRLNTVGMARELNYIEDYYIRGISKRAIARKFAVREDEVRKRMQIAEGFVLGCLETLDIQLDIDILYKYHTNGYQTLVRPQKVC</sequence>
<dbReference type="EMBL" id="CP038613">
    <property type="protein sequence ID" value="QBY43727.1"/>
    <property type="molecule type" value="Genomic_DNA"/>
</dbReference>
<evidence type="ECO:0000256" key="2">
    <source>
        <dbReference type="ARBA" id="ARBA00023015"/>
    </source>
</evidence>
<evidence type="ECO:0000256" key="3">
    <source>
        <dbReference type="ARBA" id="ARBA00023125"/>
    </source>
</evidence>
<evidence type="ECO:0000313" key="8">
    <source>
        <dbReference type="Proteomes" id="UP000295134"/>
    </source>
</evidence>
<dbReference type="InterPro" id="IPR010534">
    <property type="entry name" value="Phage_933W_GpQ"/>
</dbReference>
<keyword evidence="3" id="KW-0238">DNA-binding</keyword>
<accession>A0A4P7KU52</accession>
<dbReference type="Proteomes" id="UP001177592">
    <property type="component" value="Chromosome"/>
</dbReference>
<keyword evidence="2" id="KW-0805">Transcription regulation</keyword>
<keyword evidence="9" id="KW-1185">Reference proteome</keyword>
<gene>
    <name evidence="5" type="ORF">ArsFIN_13440</name>
    <name evidence="6" type="ORF">ArsFIN_22950</name>
    <name evidence="7" type="ORF">QE258_06035</name>
</gene>
<proteinExistence type="inferred from homology"/>
<organism evidence="6 8">
    <name type="scientific">Arsenophonus nasoniae</name>
    <name type="common">son-killer infecting Nasonia vitripennis</name>
    <dbReference type="NCBI Taxonomy" id="638"/>
    <lineage>
        <taxon>Bacteria</taxon>
        <taxon>Pseudomonadati</taxon>
        <taxon>Pseudomonadota</taxon>
        <taxon>Gammaproteobacteria</taxon>
        <taxon>Enterobacterales</taxon>
        <taxon>Morganellaceae</taxon>
        <taxon>Arsenophonus</taxon>
    </lineage>
</organism>
<evidence type="ECO:0000313" key="6">
    <source>
        <dbReference type="EMBL" id="QBY43727.1"/>
    </source>
</evidence>
<dbReference type="AlphaFoldDB" id="A0A4P7KU52"/>
<reference evidence="7" key="2">
    <citation type="submission" date="2023-04" db="EMBL/GenBank/DDBJ databases">
        <title>Genome dynamics across the evolutionary transition to endosymbiosis.</title>
        <authorList>
            <person name="Siozios S."/>
            <person name="Nadal-Jimenez P."/>
            <person name="Azagi T."/>
            <person name="Sprong H."/>
            <person name="Frost C.L."/>
            <person name="Parratt S.R."/>
            <person name="Taylor G."/>
            <person name="Brettell L."/>
            <person name="Lew K.C."/>
            <person name="Croft L."/>
            <person name="King K.C."/>
            <person name="Brockhurst M.A."/>
            <person name="Hypsa V."/>
            <person name="Novakova E."/>
            <person name="Darby A.C."/>
            <person name="Hurst G.D.D."/>
        </authorList>
    </citation>
    <scope>NUCLEOTIDE SEQUENCE</scope>
    <source>
        <strain evidence="7">ANv_CAN</strain>
    </source>
</reference>
<evidence type="ECO:0000313" key="9">
    <source>
        <dbReference type="Proteomes" id="UP001177592"/>
    </source>
</evidence>
<evidence type="ECO:0000256" key="1">
    <source>
        <dbReference type="ARBA" id="ARBA00010234"/>
    </source>
</evidence>